<name>A0ACC5YAT2_9TELE</name>
<protein>
    <submittedName>
        <fullName evidence="1">Uncharacterized protein</fullName>
    </submittedName>
</protein>
<gene>
    <name evidence="1" type="ORF">PDJAM_G00212020</name>
</gene>
<comment type="caution">
    <text evidence="1">The sequence shown here is derived from an EMBL/GenBank/DDBJ whole genome shotgun (WGS) entry which is preliminary data.</text>
</comment>
<organism evidence="1 2">
    <name type="scientific">Pangasius djambal</name>
    <dbReference type="NCBI Taxonomy" id="1691987"/>
    <lineage>
        <taxon>Eukaryota</taxon>
        <taxon>Metazoa</taxon>
        <taxon>Chordata</taxon>
        <taxon>Craniata</taxon>
        <taxon>Vertebrata</taxon>
        <taxon>Euteleostomi</taxon>
        <taxon>Actinopterygii</taxon>
        <taxon>Neopterygii</taxon>
        <taxon>Teleostei</taxon>
        <taxon>Ostariophysi</taxon>
        <taxon>Siluriformes</taxon>
        <taxon>Pangasiidae</taxon>
        <taxon>Pangasius</taxon>
    </lineage>
</organism>
<reference evidence="1" key="1">
    <citation type="submission" date="2020-02" db="EMBL/GenBank/DDBJ databases">
        <title>Genome sequencing of the panga catfish, Pangasius djambal.</title>
        <authorList>
            <person name="Wen M."/>
            <person name="Zahm M."/>
            <person name="Roques C."/>
            <person name="Cabau C."/>
            <person name="Klopp C."/>
            <person name="Donnadieu C."/>
            <person name="Jouanno E."/>
            <person name="Avarre J.-C."/>
            <person name="Campet M."/>
            <person name="Ha T."/>
            <person name="Dugue R."/>
            <person name="Lampietro C."/>
            <person name="Louis A."/>
            <person name="Herpin A."/>
            <person name="Echchiki A."/>
            <person name="Berthelot C."/>
            <person name="Parey E."/>
            <person name="Roest-Crollius H."/>
            <person name="Braasch I."/>
            <person name="Postlethwait J.H."/>
            <person name="Bobe J."/>
            <person name="Montfort J."/>
            <person name="Bouchez O."/>
            <person name="Begum T."/>
            <person name="Schartl M."/>
            <person name="Gustiano R."/>
            <person name="Guiguen Y."/>
        </authorList>
    </citation>
    <scope>NUCLEOTIDE SEQUENCE</scope>
    <source>
        <strain evidence="1">Pdj_M5554</strain>
    </source>
</reference>
<sequence>MSCSAWLRLYPGDHHKFLFVYSAITLRLLSSRPRPGRGLRESLRLLQLPEDGVSSHAVVKEAYLRMAKLYHPDSGAPTADAALFSHIEEAYRVVLAHLARQRSISQNTQEEEEEEKVKGHAPQHRHYLSYEGVGSGTPSQRERQYQQFRMDRATDQVLEYRYKIMEKAAEEEGAMVLRDTRLRSKKIQITQAVERLVEDLIQESMARGDFHNLSGAGKPLSKFEHNPYADPTTHNLNRILIDNGYQPEWIVTQKEIRETIEKMRKRMQEVRARLGNPMKHSEQIQWKEHCATFSEELAKLNKKVDDFNLIVPLMSWQMVHFNMNREMEKVLKADQQHRKEKELEKERKLMEERESAAASQQNSWQGLIMWMQNLLK</sequence>
<accession>A0ACC5YAT2</accession>
<evidence type="ECO:0000313" key="2">
    <source>
        <dbReference type="Proteomes" id="UP000830395"/>
    </source>
</evidence>
<keyword evidence="2" id="KW-1185">Reference proteome</keyword>
<dbReference type="Proteomes" id="UP000830395">
    <property type="component" value="Chromosome 5"/>
</dbReference>
<proteinExistence type="predicted"/>
<evidence type="ECO:0000313" key="1">
    <source>
        <dbReference type="EMBL" id="MCJ8732487.1"/>
    </source>
</evidence>
<dbReference type="EMBL" id="CM040979">
    <property type="protein sequence ID" value="MCJ8732487.1"/>
    <property type="molecule type" value="Genomic_DNA"/>
</dbReference>